<name>A0A8J6XFH4_9CYAN</name>
<protein>
    <submittedName>
        <fullName evidence="1">DNA-binding protein</fullName>
    </submittedName>
</protein>
<evidence type="ECO:0000313" key="2">
    <source>
        <dbReference type="Proteomes" id="UP000629098"/>
    </source>
</evidence>
<dbReference type="Proteomes" id="UP000629098">
    <property type="component" value="Unassembled WGS sequence"/>
</dbReference>
<gene>
    <name evidence="1" type="ORF">ICL16_05750</name>
</gene>
<dbReference type="RefSeq" id="WP_190825908.1">
    <property type="nucleotide sequence ID" value="NZ_CAWPPI010000027.1"/>
</dbReference>
<dbReference type="EMBL" id="JACXAE010000027">
    <property type="protein sequence ID" value="MBD2771612.1"/>
    <property type="molecule type" value="Genomic_DNA"/>
</dbReference>
<proteinExistence type="predicted"/>
<dbReference type="AlphaFoldDB" id="A0A8J6XFH4"/>
<dbReference type="GO" id="GO:0003677">
    <property type="term" value="F:DNA binding"/>
    <property type="evidence" value="ECO:0007669"/>
    <property type="project" value="UniProtKB-KW"/>
</dbReference>
<sequence length="74" mass="8268">MESNNKIQLSLEVSPEFYDALQNLSNEIHINEGDVLKKAIALLKIAVEAEKRSQKMGIVEKEQSVDTEIVGVIE</sequence>
<comment type="caution">
    <text evidence="1">The sequence shown here is derived from an EMBL/GenBank/DDBJ whole genome shotgun (WGS) entry which is preliminary data.</text>
</comment>
<accession>A0A8J6XFH4</accession>
<reference evidence="1" key="1">
    <citation type="submission" date="2020-09" db="EMBL/GenBank/DDBJ databases">
        <title>Iningainema tapete sp. nov. (Scytonemataceae, Cyanobacteria) from greenhouses in central Florida (USA) produces two types of nodularin with biosynthetic potential for microcystin-LR and anabaenopeptins.</title>
        <authorList>
            <person name="Berthold D.E."/>
            <person name="Lefler F.W."/>
            <person name="Huang I.-S."/>
            <person name="Abdulla H."/>
            <person name="Zimba P.V."/>
            <person name="Laughinghouse H.D. IV."/>
        </authorList>
    </citation>
    <scope>NUCLEOTIDE SEQUENCE</scope>
    <source>
        <strain evidence="1">BLCCT55</strain>
    </source>
</reference>
<keyword evidence="2" id="KW-1185">Reference proteome</keyword>
<keyword evidence="1" id="KW-0238">DNA-binding</keyword>
<organism evidence="1 2">
    <name type="scientific">Iningainema tapete BLCC-T55</name>
    <dbReference type="NCBI Taxonomy" id="2748662"/>
    <lineage>
        <taxon>Bacteria</taxon>
        <taxon>Bacillati</taxon>
        <taxon>Cyanobacteriota</taxon>
        <taxon>Cyanophyceae</taxon>
        <taxon>Nostocales</taxon>
        <taxon>Scytonemataceae</taxon>
        <taxon>Iningainema tapete</taxon>
    </lineage>
</organism>
<evidence type="ECO:0000313" key="1">
    <source>
        <dbReference type="EMBL" id="MBD2771612.1"/>
    </source>
</evidence>